<evidence type="ECO:0000259" key="6">
    <source>
        <dbReference type="SMART" id="SM00739"/>
    </source>
</evidence>
<dbReference type="Gene3D" id="2.30.30.30">
    <property type="match status" value="1"/>
</dbReference>
<keyword evidence="3" id="KW-0694">RNA-binding</keyword>
<dbReference type="GO" id="GO:0019843">
    <property type="term" value="F:rRNA binding"/>
    <property type="evidence" value="ECO:0007669"/>
    <property type="project" value="UniProtKB-KW"/>
</dbReference>
<dbReference type="SMART" id="SM00739">
    <property type="entry name" value="KOW"/>
    <property type="match status" value="1"/>
</dbReference>
<dbReference type="NCBIfam" id="TIGR01079">
    <property type="entry name" value="rplX_bact"/>
    <property type="match status" value="1"/>
</dbReference>
<protein>
    <recommendedName>
        <fullName evidence="6">KOW domain-containing protein</fullName>
    </recommendedName>
</protein>
<dbReference type="Pfam" id="PF00467">
    <property type="entry name" value="KOW"/>
    <property type="match status" value="1"/>
</dbReference>
<dbReference type="AlphaFoldDB" id="A0A382L5V8"/>
<evidence type="ECO:0000256" key="4">
    <source>
        <dbReference type="ARBA" id="ARBA00022980"/>
    </source>
</evidence>
<evidence type="ECO:0000256" key="5">
    <source>
        <dbReference type="ARBA" id="ARBA00023274"/>
    </source>
</evidence>
<keyword evidence="4" id="KW-0689">Ribosomal protein</keyword>
<proteinExistence type="inferred from homology"/>
<accession>A0A382L5V8</accession>
<evidence type="ECO:0000256" key="1">
    <source>
        <dbReference type="ARBA" id="ARBA00010618"/>
    </source>
</evidence>
<dbReference type="GO" id="GO:0006412">
    <property type="term" value="P:translation"/>
    <property type="evidence" value="ECO:0007669"/>
    <property type="project" value="InterPro"/>
</dbReference>
<dbReference type="HAMAP" id="MF_01326_B">
    <property type="entry name" value="Ribosomal_uL24_B"/>
    <property type="match status" value="1"/>
</dbReference>
<name>A0A382L5V8_9ZZZZ</name>
<dbReference type="CDD" id="cd06089">
    <property type="entry name" value="KOW_RPL26"/>
    <property type="match status" value="1"/>
</dbReference>
<dbReference type="InterPro" id="IPR003256">
    <property type="entry name" value="Ribosomal_uL24"/>
</dbReference>
<reference evidence="7" key="1">
    <citation type="submission" date="2018-05" db="EMBL/GenBank/DDBJ databases">
        <authorList>
            <person name="Lanie J.A."/>
            <person name="Ng W.-L."/>
            <person name="Kazmierczak K.M."/>
            <person name="Andrzejewski T.M."/>
            <person name="Davidsen T.M."/>
            <person name="Wayne K.J."/>
            <person name="Tettelin H."/>
            <person name="Glass J.I."/>
            <person name="Rusch D."/>
            <person name="Podicherti R."/>
            <person name="Tsui H.-C.T."/>
            <person name="Winkler M.E."/>
        </authorList>
    </citation>
    <scope>NUCLEOTIDE SEQUENCE</scope>
</reference>
<dbReference type="InterPro" id="IPR005825">
    <property type="entry name" value="Ribosomal_uL24_CS"/>
</dbReference>
<comment type="similarity">
    <text evidence="1">Belongs to the universal ribosomal protein uL24 family.</text>
</comment>
<dbReference type="InterPro" id="IPR014722">
    <property type="entry name" value="Rib_uL2_dom2"/>
</dbReference>
<dbReference type="InterPro" id="IPR005824">
    <property type="entry name" value="KOW"/>
</dbReference>
<dbReference type="PROSITE" id="PS01108">
    <property type="entry name" value="RIBOSOMAL_L24"/>
    <property type="match status" value="1"/>
</dbReference>
<dbReference type="EMBL" id="UINC01084983">
    <property type="protein sequence ID" value="SVC32106.1"/>
    <property type="molecule type" value="Genomic_DNA"/>
</dbReference>
<evidence type="ECO:0000313" key="7">
    <source>
        <dbReference type="EMBL" id="SVC32106.1"/>
    </source>
</evidence>
<evidence type="ECO:0000256" key="3">
    <source>
        <dbReference type="ARBA" id="ARBA00022884"/>
    </source>
</evidence>
<dbReference type="Pfam" id="PF17136">
    <property type="entry name" value="ribosomal_L24"/>
    <property type="match status" value="1"/>
</dbReference>
<dbReference type="GO" id="GO:1990904">
    <property type="term" value="C:ribonucleoprotein complex"/>
    <property type="evidence" value="ECO:0007669"/>
    <property type="project" value="UniProtKB-KW"/>
</dbReference>
<organism evidence="7">
    <name type="scientific">marine metagenome</name>
    <dbReference type="NCBI Taxonomy" id="408172"/>
    <lineage>
        <taxon>unclassified sequences</taxon>
        <taxon>metagenomes</taxon>
        <taxon>ecological metagenomes</taxon>
    </lineage>
</organism>
<dbReference type="GO" id="GO:0005840">
    <property type="term" value="C:ribosome"/>
    <property type="evidence" value="ECO:0007669"/>
    <property type="project" value="UniProtKB-KW"/>
</dbReference>
<keyword evidence="5" id="KW-0687">Ribonucleoprotein</keyword>
<dbReference type="GO" id="GO:0003735">
    <property type="term" value="F:structural constituent of ribosome"/>
    <property type="evidence" value="ECO:0007669"/>
    <property type="project" value="InterPro"/>
</dbReference>
<dbReference type="SUPFAM" id="SSF50104">
    <property type="entry name" value="Translation proteins SH3-like domain"/>
    <property type="match status" value="1"/>
</dbReference>
<dbReference type="InterPro" id="IPR008991">
    <property type="entry name" value="Translation_prot_SH3-like_sf"/>
</dbReference>
<feature type="domain" description="KOW" evidence="6">
    <location>
        <begin position="3"/>
        <end position="30"/>
    </location>
</feature>
<dbReference type="InterPro" id="IPR057264">
    <property type="entry name" value="Ribosomal_uL24_C"/>
</dbReference>
<keyword evidence="2" id="KW-0699">rRNA-binding</keyword>
<sequence>MKKIKKGDDVTVLTGKDKGRTGQVLSVMGNSKVLVENINIVKKHQKGNPNTGQESGIVEKEMPIHISNVMLMNPLTNKGDKIGIKQLEDGTKVRFFKSNNEVVDI</sequence>
<evidence type="ECO:0000256" key="2">
    <source>
        <dbReference type="ARBA" id="ARBA00022730"/>
    </source>
</evidence>
<dbReference type="FunFam" id="2.30.30.30:FF:000004">
    <property type="entry name" value="50S ribosomal protein L24"/>
    <property type="match status" value="1"/>
</dbReference>
<dbReference type="InterPro" id="IPR041988">
    <property type="entry name" value="Ribosomal_uL24_KOW"/>
</dbReference>
<dbReference type="PANTHER" id="PTHR12903">
    <property type="entry name" value="MITOCHONDRIAL RIBOSOMAL PROTEIN L24"/>
    <property type="match status" value="1"/>
</dbReference>
<gene>
    <name evidence="7" type="ORF">METZ01_LOCUS284960</name>
</gene>